<dbReference type="Pfam" id="PF12679">
    <property type="entry name" value="ABC2_membrane_2"/>
    <property type="match status" value="1"/>
</dbReference>
<accession>A0A840DJA8</accession>
<dbReference type="PANTHER" id="PTHR37305">
    <property type="entry name" value="INTEGRAL MEMBRANE PROTEIN-RELATED"/>
    <property type="match status" value="1"/>
</dbReference>
<proteinExistence type="predicted"/>
<organism evidence="2 3">
    <name type="scientific">Anoxybacteroides voinovskiense</name>
    <dbReference type="NCBI Taxonomy" id="230470"/>
    <lineage>
        <taxon>Bacteria</taxon>
        <taxon>Bacillati</taxon>
        <taxon>Bacillota</taxon>
        <taxon>Bacilli</taxon>
        <taxon>Bacillales</taxon>
        <taxon>Anoxybacillaceae</taxon>
        <taxon>Anoxybacteroides</taxon>
    </lineage>
</organism>
<feature type="transmembrane region" description="Helical" evidence="1">
    <location>
        <begin position="21"/>
        <end position="39"/>
    </location>
</feature>
<protein>
    <submittedName>
        <fullName evidence="2">ABC-2 type transport system permease protein</fullName>
    </submittedName>
</protein>
<dbReference type="RefSeq" id="WP_183183518.1">
    <property type="nucleotide sequence ID" value="NZ_BMNP01000014.1"/>
</dbReference>
<evidence type="ECO:0000256" key="1">
    <source>
        <dbReference type="SAM" id="Phobius"/>
    </source>
</evidence>
<dbReference type="AlphaFoldDB" id="A0A840DJA8"/>
<keyword evidence="1" id="KW-0472">Membrane</keyword>
<dbReference type="GO" id="GO:0005886">
    <property type="term" value="C:plasma membrane"/>
    <property type="evidence" value="ECO:0007669"/>
    <property type="project" value="UniProtKB-SubCell"/>
</dbReference>
<keyword evidence="1" id="KW-1133">Transmembrane helix</keyword>
<feature type="transmembrane region" description="Helical" evidence="1">
    <location>
        <begin position="201"/>
        <end position="223"/>
    </location>
</feature>
<sequence length="315" mass="35313">MSNLFSLIQNENMKIYRRFGTWVMIGLLVLASVTGAIIIKATHKETNDWKAEVAADSNNIRKILKDNNIPKIQKDHLQKQLTINEYRLKHDVKPMESNTFWGYLINSADIISLVTLFTIIVAAGSVASEFSWGTIKMLLIRPASRAKILLSKYITVLMFAVSMLALLLMISAASGALLFGVETIREPYLAYQNGAVVETSMLAHVLQVYALNCADLVMLATFAFMISTVFRNQSLAIGLATFSLFIGPQITYFLSLKFDWAKYILFANTDLAQYIDGMPLVKGMTMPFSLAVLLVYFVAFNAVTWWTFQKRDVAA</sequence>
<name>A0A840DJA8_9BACL</name>
<feature type="transmembrane region" description="Helical" evidence="1">
    <location>
        <begin position="288"/>
        <end position="308"/>
    </location>
</feature>
<evidence type="ECO:0000313" key="3">
    <source>
        <dbReference type="Proteomes" id="UP000559598"/>
    </source>
</evidence>
<gene>
    <name evidence="2" type="ORF">GGR02_000895</name>
</gene>
<keyword evidence="3" id="KW-1185">Reference proteome</keyword>
<feature type="transmembrane region" description="Helical" evidence="1">
    <location>
        <begin position="235"/>
        <end position="255"/>
    </location>
</feature>
<evidence type="ECO:0000313" key="2">
    <source>
        <dbReference type="EMBL" id="MBB4073134.1"/>
    </source>
</evidence>
<keyword evidence="1" id="KW-0812">Transmembrane</keyword>
<dbReference type="EMBL" id="JACIDE010000005">
    <property type="protein sequence ID" value="MBB4073134.1"/>
    <property type="molecule type" value="Genomic_DNA"/>
</dbReference>
<dbReference type="Proteomes" id="UP000559598">
    <property type="component" value="Unassembled WGS sequence"/>
</dbReference>
<reference evidence="2 3" key="1">
    <citation type="submission" date="2020-08" db="EMBL/GenBank/DDBJ databases">
        <title>Genomic Encyclopedia of Type Strains, Phase IV (KMG-IV): sequencing the most valuable type-strain genomes for metagenomic binning, comparative biology and taxonomic classification.</title>
        <authorList>
            <person name="Goeker M."/>
        </authorList>
    </citation>
    <scope>NUCLEOTIDE SEQUENCE [LARGE SCALE GENOMIC DNA]</scope>
    <source>
        <strain evidence="2 3">DSM 17075</strain>
    </source>
</reference>
<dbReference type="GO" id="GO:0140359">
    <property type="term" value="F:ABC-type transporter activity"/>
    <property type="evidence" value="ECO:0007669"/>
    <property type="project" value="InterPro"/>
</dbReference>
<feature type="transmembrane region" description="Helical" evidence="1">
    <location>
        <begin position="110"/>
        <end position="132"/>
    </location>
</feature>
<dbReference type="PANTHER" id="PTHR37305:SF1">
    <property type="entry name" value="MEMBRANE PROTEIN"/>
    <property type="match status" value="1"/>
</dbReference>
<feature type="transmembrane region" description="Helical" evidence="1">
    <location>
        <begin position="153"/>
        <end position="181"/>
    </location>
</feature>
<comment type="caution">
    <text evidence="2">The sequence shown here is derived from an EMBL/GenBank/DDBJ whole genome shotgun (WGS) entry which is preliminary data.</text>
</comment>